<feature type="compositionally biased region" description="Polar residues" evidence="1">
    <location>
        <begin position="317"/>
        <end position="329"/>
    </location>
</feature>
<dbReference type="AlphaFoldDB" id="A0A7Y7PS99"/>
<dbReference type="EMBL" id="JABKAU010000048">
    <property type="protein sequence ID" value="NVO33096.1"/>
    <property type="molecule type" value="Genomic_DNA"/>
</dbReference>
<dbReference type="Proteomes" id="UP000565521">
    <property type="component" value="Unassembled WGS sequence"/>
</dbReference>
<proteinExistence type="predicted"/>
<accession>A0A7Y7PS99</accession>
<protein>
    <recommendedName>
        <fullName evidence="4">Alpha/beta hydrolase</fullName>
    </recommendedName>
</protein>
<evidence type="ECO:0000313" key="3">
    <source>
        <dbReference type="Proteomes" id="UP000565521"/>
    </source>
</evidence>
<evidence type="ECO:0000256" key="1">
    <source>
        <dbReference type="SAM" id="MobiDB-lite"/>
    </source>
</evidence>
<gene>
    <name evidence="2" type="ORF">HW554_17955</name>
</gene>
<organism evidence="2 3">
    <name type="scientific">Hymenobacter lapidiphilus</name>
    <dbReference type="NCBI Taxonomy" id="2608003"/>
    <lineage>
        <taxon>Bacteria</taxon>
        <taxon>Pseudomonadati</taxon>
        <taxon>Bacteroidota</taxon>
        <taxon>Cytophagia</taxon>
        <taxon>Cytophagales</taxon>
        <taxon>Hymenobacteraceae</taxon>
        <taxon>Hymenobacter</taxon>
    </lineage>
</organism>
<reference evidence="2 3" key="1">
    <citation type="submission" date="2020-05" db="EMBL/GenBank/DDBJ databases">
        <title>Hymenobacter terrestris sp. nov. and Hymenobacter lapidiphilus sp. nov., isolated from regoliths in Antarctica.</title>
        <authorList>
            <person name="Sedlacek I."/>
            <person name="Pantucek R."/>
            <person name="Zeman M."/>
            <person name="Holochova P."/>
            <person name="Kralova S."/>
            <person name="Stankova E."/>
            <person name="Sedo O."/>
            <person name="Micenkova L."/>
            <person name="Svec P."/>
            <person name="Gupta V."/>
            <person name="Sood U."/>
            <person name="Korpole U.S."/>
            <person name="Lal R."/>
        </authorList>
    </citation>
    <scope>NUCLEOTIDE SEQUENCE [LARGE SCALE GENOMIC DNA]</scope>
    <source>
        <strain evidence="2 3">P5342</strain>
    </source>
</reference>
<dbReference type="Gene3D" id="3.40.50.1820">
    <property type="entry name" value="alpha/beta hydrolase"/>
    <property type="match status" value="1"/>
</dbReference>
<dbReference type="SUPFAM" id="SSF53474">
    <property type="entry name" value="alpha/beta-Hydrolases"/>
    <property type="match status" value="1"/>
</dbReference>
<evidence type="ECO:0000313" key="2">
    <source>
        <dbReference type="EMBL" id="NVO33096.1"/>
    </source>
</evidence>
<feature type="region of interest" description="Disordered" evidence="1">
    <location>
        <begin position="294"/>
        <end position="329"/>
    </location>
</feature>
<dbReference type="RefSeq" id="WP_176909933.1">
    <property type="nucleotide sequence ID" value="NZ_JABKAU010000048.1"/>
</dbReference>
<evidence type="ECO:0008006" key="4">
    <source>
        <dbReference type="Google" id="ProtNLM"/>
    </source>
</evidence>
<comment type="caution">
    <text evidence="2">The sequence shown here is derived from an EMBL/GenBank/DDBJ whole genome shotgun (WGS) entry which is preliminary data.</text>
</comment>
<sequence length="329" mass="36584">MWAIQNAPAMSGDGAADEAADLCEYLASHGYVVLASRSLGTRTKAMNFDADGLDTQARDIRFLPSYAQTLPQDDMTHVAAPGWSWGGLANALAASQDSRIAALVSLDGTQYRGDTKPVSRSRVALPWLYVKRRPESVRELSAKGMETTEIMLNEAIYSDRYHLVMNPMEYVDFSTSDLRVAPLAHFTEYTRPEVEAAYHWTCRYTLKFLNATLKAAATSRQFLDRSPAQNGVPTHMTQFYHLPVHQGLVPTQAGLAAALVTAGFAHARDLYRQAQQQDPTFVLSEEALNTWGVPTARRRERRAGGASHLPPWHRTLSHQLQSVRQPERS</sequence>
<name>A0A7Y7PS99_9BACT</name>
<dbReference type="InterPro" id="IPR029058">
    <property type="entry name" value="AB_hydrolase_fold"/>
</dbReference>
<keyword evidence="3" id="KW-1185">Reference proteome</keyword>